<feature type="compositionally biased region" description="Basic and acidic residues" evidence="7">
    <location>
        <begin position="110"/>
        <end position="122"/>
    </location>
</feature>
<keyword evidence="5" id="KW-0694">RNA-binding</keyword>
<dbReference type="PROSITE" id="PS01108">
    <property type="entry name" value="RIBOSOMAL_L24"/>
    <property type="match status" value="1"/>
</dbReference>
<dbReference type="InterPro" id="IPR008991">
    <property type="entry name" value="Translation_prot_SH3-like_sf"/>
</dbReference>
<evidence type="ECO:0000256" key="2">
    <source>
        <dbReference type="ARBA" id="ARBA00022980"/>
    </source>
</evidence>
<dbReference type="Proteomes" id="UP001161325">
    <property type="component" value="Unassembled WGS sequence"/>
</dbReference>
<dbReference type="GO" id="GO:1990904">
    <property type="term" value="C:ribonucleoprotein complex"/>
    <property type="evidence" value="ECO:0007669"/>
    <property type="project" value="UniProtKB-KW"/>
</dbReference>
<comment type="caution">
    <text evidence="9">The sequence shown here is derived from an EMBL/GenBank/DDBJ whole genome shotgun (WGS) entry which is preliminary data.</text>
</comment>
<dbReference type="EMBL" id="BRXS01000004">
    <property type="protein sequence ID" value="GLC26165.1"/>
    <property type="molecule type" value="Genomic_DNA"/>
</dbReference>
<name>A0AA37Q422_9BACT</name>
<keyword evidence="5" id="KW-0699">rRNA-binding</keyword>
<comment type="similarity">
    <text evidence="1 5 6">Belongs to the universal ribosomal protein uL24 family.</text>
</comment>
<dbReference type="GO" id="GO:0006412">
    <property type="term" value="P:translation"/>
    <property type="evidence" value="ECO:0007669"/>
    <property type="project" value="UniProtKB-UniRule"/>
</dbReference>
<protein>
    <recommendedName>
        <fullName evidence="4 5">Large ribosomal subunit protein uL24</fullName>
    </recommendedName>
</protein>
<evidence type="ECO:0000313" key="9">
    <source>
        <dbReference type="EMBL" id="GLC26165.1"/>
    </source>
</evidence>
<comment type="function">
    <text evidence="5">One of two assembly initiator proteins, it binds directly to the 5'-end of the 23S rRNA, where it nucleates assembly of the 50S subunit.</text>
</comment>
<dbReference type="InterPro" id="IPR005825">
    <property type="entry name" value="Ribosomal_uL24_CS"/>
</dbReference>
<evidence type="ECO:0000256" key="3">
    <source>
        <dbReference type="ARBA" id="ARBA00023274"/>
    </source>
</evidence>
<proteinExistence type="inferred from homology"/>
<dbReference type="SMART" id="SM00739">
    <property type="entry name" value="KOW"/>
    <property type="match status" value="1"/>
</dbReference>
<dbReference type="GO" id="GO:0019843">
    <property type="term" value="F:rRNA binding"/>
    <property type="evidence" value="ECO:0007669"/>
    <property type="project" value="UniProtKB-UniRule"/>
</dbReference>
<evidence type="ECO:0000259" key="8">
    <source>
        <dbReference type="SMART" id="SM00739"/>
    </source>
</evidence>
<feature type="domain" description="KOW" evidence="8">
    <location>
        <begin position="29"/>
        <end position="56"/>
    </location>
</feature>
<evidence type="ECO:0000256" key="7">
    <source>
        <dbReference type="SAM" id="MobiDB-lite"/>
    </source>
</evidence>
<evidence type="ECO:0000256" key="6">
    <source>
        <dbReference type="RuleBase" id="RU003477"/>
    </source>
</evidence>
<dbReference type="Gene3D" id="2.30.30.30">
    <property type="match status" value="1"/>
</dbReference>
<dbReference type="AlphaFoldDB" id="A0AA37Q422"/>
<dbReference type="InterPro" id="IPR003256">
    <property type="entry name" value="Ribosomal_uL24"/>
</dbReference>
<dbReference type="InterPro" id="IPR005824">
    <property type="entry name" value="KOW"/>
</dbReference>
<evidence type="ECO:0000256" key="1">
    <source>
        <dbReference type="ARBA" id="ARBA00010618"/>
    </source>
</evidence>
<keyword evidence="2 5" id="KW-0689">Ribosomal protein</keyword>
<dbReference type="SUPFAM" id="SSF50104">
    <property type="entry name" value="Translation proteins SH3-like domain"/>
    <property type="match status" value="1"/>
</dbReference>
<dbReference type="Pfam" id="PF17136">
    <property type="entry name" value="ribosomal_L24"/>
    <property type="match status" value="1"/>
</dbReference>
<reference evidence="9" key="1">
    <citation type="submission" date="2022-08" db="EMBL/GenBank/DDBJ databases">
        <title>Draft genome sequencing of Roseisolibacter agri AW1220.</title>
        <authorList>
            <person name="Tobiishi Y."/>
            <person name="Tonouchi A."/>
        </authorList>
    </citation>
    <scope>NUCLEOTIDE SEQUENCE</scope>
    <source>
        <strain evidence="9">AW1220</strain>
    </source>
</reference>
<dbReference type="HAMAP" id="MF_01326_B">
    <property type="entry name" value="Ribosomal_uL24_B"/>
    <property type="match status" value="1"/>
</dbReference>
<feature type="region of interest" description="Disordered" evidence="7">
    <location>
        <begin position="101"/>
        <end position="133"/>
    </location>
</feature>
<dbReference type="GO" id="GO:0003735">
    <property type="term" value="F:structural constituent of ribosome"/>
    <property type="evidence" value="ECO:0007669"/>
    <property type="project" value="InterPro"/>
</dbReference>
<dbReference type="Pfam" id="PF00467">
    <property type="entry name" value="KOW"/>
    <property type="match status" value="1"/>
</dbReference>
<sequence>MRILKYRKTDGRRLGAGRHARKAERQSLHVRRGDTVQVLRGDDKGATGKVLKVFTKTGRVLVEGVNIVKKHRRARRPEEQSGIIEMPAPIAASNVMLLDPKTGFPTRTRTRVDADGTKERVSVKSGESIAVTR</sequence>
<accession>A0AA37Q422</accession>
<evidence type="ECO:0000313" key="10">
    <source>
        <dbReference type="Proteomes" id="UP001161325"/>
    </source>
</evidence>
<dbReference type="InterPro" id="IPR014722">
    <property type="entry name" value="Rib_uL2_dom2"/>
</dbReference>
<evidence type="ECO:0000256" key="4">
    <source>
        <dbReference type="ARBA" id="ARBA00035206"/>
    </source>
</evidence>
<dbReference type="InterPro" id="IPR041988">
    <property type="entry name" value="Ribosomal_uL24_KOW"/>
</dbReference>
<dbReference type="GO" id="GO:0005840">
    <property type="term" value="C:ribosome"/>
    <property type="evidence" value="ECO:0007669"/>
    <property type="project" value="UniProtKB-KW"/>
</dbReference>
<comment type="subunit">
    <text evidence="5">Part of the 50S ribosomal subunit.</text>
</comment>
<dbReference type="InterPro" id="IPR057264">
    <property type="entry name" value="Ribosomal_uL24_C"/>
</dbReference>
<comment type="function">
    <text evidence="5">One of the proteins that surrounds the polypeptide exit tunnel on the outside of the subunit.</text>
</comment>
<gene>
    <name evidence="5 9" type="primary">rplX</name>
    <name evidence="9" type="ORF">rosag_26780</name>
</gene>
<dbReference type="PANTHER" id="PTHR12903">
    <property type="entry name" value="MITOCHONDRIAL RIBOSOMAL PROTEIN L24"/>
    <property type="match status" value="1"/>
</dbReference>
<keyword evidence="10" id="KW-1185">Reference proteome</keyword>
<organism evidence="9 10">
    <name type="scientific">Roseisolibacter agri</name>
    <dbReference type="NCBI Taxonomy" id="2014610"/>
    <lineage>
        <taxon>Bacteria</taxon>
        <taxon>Pseudomonadati</taxon>
        <taxon>Gemmatimonadota</taxon>
        <taxon>Gemmatimonadia</taxon>
        <taxon>Gemmatimonadales</taxon>
        <taxon>Gemmatimonadaceae</taxon>
        <taxon>Roseisolibacter</taxon>
    </lineage>
</organism>
<evidence type="ECO:0000256" key="5">
    <source>
        <dbReference type="HAMAP-Rule" id="MF_01326"/>
    </source>
</evidence>
<dbReference type="CDD" id="cd06089">
    <property type="entry name" value="KOW_RPL26"/>
    <property type="match status" value="1"/>
</dbReference>
<keyword evidence="3 5" id="KW-0687">Ribonucleoprotein</keyword>
<dbReference type="NCBIfam" id="TIGR01079">
    <property type="entry name" value="rplX_bact"/>
    <property type="match status" value="1"/>
</dbReference>